<evidence type="ECO:0000259" key="13">
    <source>
        <dbReference type="SMART" id="SM00760"/>
    </source>
</evidence>
<keyword evidence="15" id="KW-1185">Reference proteome</keyword>
<feature type="domain" description="AAA+ ATPase" evidence="12">
    <location>
        <begin position="139"/>
        <end position="265"/>
    </location>
</feature>
<dbReference type="EMBL" id="AP027370">
    <property type="protein sequence ID" value="BDY13082.1"/>
    <property type="molecule type" value="Genomic_DNA"/>
</dbReference>
<dbReference type="CDD" id="cd06571">
    <property type="entry name" value="Bac_DnaA_C"/>
    <property type="match status" value="1"/>
</dbReference>
<keyword evidence="5 8" id="KW-0067">ATP-binding</keyword>
<dbReference type="Pfam" id="PF11638">
    <property type="entry name" value="DnaA_N"/>
    <property type="match status" value="1"/>
</dbReference>
<dbReference type="Gene3D" id="1.10.1750.10">
    <property type="match status" value="1"/>
</dbReference>
<reference evidence="14 15" key="1">
    <citation type="submission" date="2023-03" db="EMBL/GenBank/DDBJ databases">
        <title>Description of Hydrogenimonas sp. ISO32.</title>
        <authorList>
            <person name="Mino S."/>
            <person name="Fukazawa S."/>
            <person name="Sawabe T."/>
        </authorList>
    </citation>
    <scope>NUCLEOTIDE SEQUENCE [LARGE SCALE GENOMIC DNA]</scope>
    <source>
        <strain evidence="14 15">ISO32</strain>
    </source>
</reference>
<evidence type="ECO:0000256" key="3">
    <source>
        <dbReference type="ARBA" id="ARBA00022705"/>
    </source>
</evidence>
<gene>
    <name evidence="8 14" type="primary">dnaA</name>
    <name evidence="14" type="ORF">HCR_13940</name>
</gene>
<dbReference type="InterPro" id="IPR013159">
    <property type="entry name" value="DnaA_C"/>
</dbReference>
<evidence type="ECO:0000256" key="1">
    <source>
        <dbReference type="ARBA" id="ARBA00006583"/>
    </source>
</evidence>
<feature type="binding site" evidence="8">
    <location>
        <position position="152"/>
    </location>
    <ligand>
        <name>ATP</name>
        <dbReference type="ChEBI" id="CHEBI:30616"/>
    </ligand>
</feature>
<proteinExistence type="inferred from homology"/>
<name>A0ABM8FMS6_9BACT</name>
<feature type="region of interest" description="Domain I, interacts with DnaA modulators" evidence="8">
    <location>
        <begin position="1"/>
        <end position="94"/>
    </location>
</feature>
<dbReference type="PRINTS" id="PR00051">
    <property type="entry name" value="DNAA"/>
</dbReference>
<keyword evidence="6 8" id="KW-0446">Lipid-binding</keyword>
<keyword evidence="2 8" id="KW-0963">Cytoplasm</keyword>
<dbReference type="Gene3D" id="3.40.50.300">
    <property type="entry name" value="P-loop containing nucleotide triphosphate hydrolases"/>
    <property type="match status" value="1"/>
</dbReference>
<dbReference type="CDD" id="cd00009">
    <property type="entry name" value="AAA"/>
    <property type="match status" value="1"/>
</dbReference>
<dbReference type="Pfam" id="PF08299">
    <property type="entry name" value="Bac_DnaA_C"/>
    <property type="match status" value="1"/>
</dbReference>
<dbReference type="InterPro" id="IPR027417">
    <property type="entry name" value="P-loop_NTPase"/>
</dbReference>
<comment type="domain">
    <text evidence="8">Domain I is involved in oligomerization and binding regulators, domain II is flexibile and of varying length in different bacteria, domain III forms the AAA+ region, while domain IV binds dsDNA.</text>
</comment>
<comment type="caution">
    <text evidence="8">Lacks conserved residue(s) required for the propagation of feature annotation.</text>
</comment>
<dbReference type="InterPro" id="IPR001957">
    <property type="entry name" value="Chromosome_initiator_DnaA"/>
</dbReference>
<keyword evidence="7 8" id="KW-0238">DNA-binding</keyword>
<comment type="subunit">
    <text evidence="8">Oligomerizes as a right-handed, spiral filament on DNA at oriC.</text>
</comment>
<accession>A0ABM8FMS6</accession>
<dbReference type="PROSITE" id="PS01008">
    <property type="entry name" value="DNAA"/>
    <property type="match status" value="1"/>
</dbReference>
<evidence type="ECO:0000256" key="11">
    <source>
        <dbReference type="RuleBase" id="RU004227"/>
    </source>
</evidence>
<dbReference type="InterPro" id="IPR013317">
    <property type="entry name" value="DnaA_dom"/>
</dbReference>
<evidence type="ECO:0000256" key="8">
    <source>
        <dbReference type="HAMAP-Rule" id="MF_00377"/>
    </source>
</evidence>
<feature type="region of interest" description="Domain IV, binds dsDNA" evidence="8">
    <location>
        <begin position="321"/>
        <end position="444"/>
    </location>
</feature>
<dbReference type="SMART" id="SM00760">
    <property type="entry name" value="Bac_DnaA_C"/>
    <property type="match status" value="1"/>
</dbReference>
<dbReference type="InterPro" id="IPR003593">
    <property type="entry name" value="AAA+_ATPase"/>
</dbReference>
<evidence type="ECO:0000259" key="12">
    <source>
        <dbReference type="SMART" id="SM00382"/>
    </source>
</evidence>
<dbReference type="InterPro" id="IPR010921">
    <property type="entry name" value="Trp_repressor/repl_initiator"/>
</dbReference>
<dbReference type="InterPro" id="IPR018312">
    <property type="entry name" value="Chromosome_initiator_DnaA_CS"/>
</dbReference>
<comment type="function">
    <text evidence="8 10">Plays an essential role in the initiation and regulation of chromosomal replication. ATP-DnaA binds to the origin of replication (oriC) to initiate formation of the DNA replication initiation complex once per cell cycle. Binds the DnaA box (a 9 base pair repeat at the origin) and separates the double-stranded (ds)DNA. Forms a right-handed helical filament on oriC DNA; dsDNA binds to the exterior of the filament while single-stranded (ss)DNA is stabiized in the filament's interior. The ATP-DnaA-oriC complex binds and stabilizes one strand of the AT-rich DNA unwinding element (DUE), permitting loading of DNA polymerase. After initiation quickly degrades to an ADP-DnaA complex that is not apt for DNA replication. Binds acidic phospholipids.</text>
</comment>
<dbReference type="NCBIfam" id="TIGR00362">
    <property type="entry name" value="DnaA"/>
    <property type="match status" value="1"/>
</dbReference>
<dbReference type="SMART" id="SM00382">
    <property type="entry name" value="AAA"/>
    <property type="match status" value="1"/>
</dbReference>
<dbReference type="Pfam" id="PF00308">
    <property type="entry name" value="Bac_DnaA"/>
    <property type="match status" value="1"/>
</dbReference>
<keyword evidence="4 8" id="KW-0547">Nucleotide-binding</keyword>
<dbReference type="HAMAP" id="MF_00377">
    <property type="entry name" value="DnaA_bact"/>
    <property type="match status" value="1"/>
</dbReference>
<evidence type="ECO:0000313" key="15">
    <source>
        <dbReference type="Proteomes" id="UP001321445"/>
    </source>
</evidence>
<evidence type="ECO:0000256" key="10">
    <source>
        <dbReference type="RuleBase" id="RU000577"/>
    </source>
</evidence>
<evidence type="ECO:0000256" key="5">
    <source>
        <dbReference type="ARBA" id="ARBA00022840"/>
    </source>
</evidence>
<evidence type="ECO:0000313" key="14">
    <source>
        <dbReference type="EMBL" id="BDY13082.1"/>
    </source>
</evidence>
<comment type="similarity">
    <text evidence="1 8 11">Belongs to the DnaA family.</text>
</comment>
<dbReference type="Gene3D" id="1.10.8.60">
    <property type="match status" value="1"/>
</dbReference>
<feature type="binding site" evidence="8">
    <location>
        <position position="154"/>
    </location>
    <ligand>
        <name>ATP</name>
        <dbReference type="ChEBI" id="CHEBI:30616"/>
    </ligand>
</feature>
<dbReference type="InterPro" id="IPR020591">
    <property type="entry name" value="Chromosome_initiator_DnaA-like"/>
</dbReference>
<dbReference type="PANTHER" id="PTHR30050">
    <property type="entry name" value="CHROMOSOMAL REPLICATION INITIATOR PROTEIN DNAA"/>
    <property type="match status" value="1"/>
</dbReference>
<feature type="domain" description="Chromosomal replication initiator DnaA C-terminal" evidence="13">
    <location>
        <begin position="348"/>
        <end position="417"/>
    </location>
</feature>
<comment type="subcellular location">
    <subcellularLocation>
        <location evidence="8">Cytoplasm</location>
    </subcellularLocation>
</comment>
<feature type="binding site" evidence="8">
    <location>
        <position position="153"/>
    </location>
    <ligand>
        <name>ATP</name>
        <dbReference type="ChEBI" id="CHEBI:30616"/>
    </ligand>
</feature>
<organism evidence="14 15">
    <name type="scientific">Hydrogenimonas cancrithermarum</name>
    <dbReference type="NCBI Taxonomy" id="2993563"/>
    <lineage>
        <taxon>Bacteria</taxon>
        <taxon>Pseudomonadati</taxon>
        <taxon>Campylobacterota</taxon>
        <taxon>Epsilonproteobacteria</taxon>
        <taxon>Campylobacterales</taxon>
        <taxon>Hydrogenimonadaceae</taxon>
        <taxon>Hydrogenimonas</taxon>
    </lineage>
</organism>
<protein>
    <recommendedName>
        <fullName evidence="8 9">Chromosomal replication initiator protein DnaA</fullName>
    </recommendedName>
</protein>
<dbReference type="RefSeq" id="WP_286336056.1">
    <property type="nucleotide sequence ID" value="NZ_AP027370.1"/>
</dbReference>
<evidence type="ECO:0000256" key="2">
    <source>
        <dbReference type="ARBA" id="ARBA00022490"/>
    </source>
</evidence>
<dbReference type="SUPFAM" id="SSF48295">
    <property type="entry name" value="TrpR-like"/>
    <property type="match status" value="1"/>
</dbReference>
<dbReference type="SUPFAM" id="SSF52540">
    <property type="entry name" value="P-loop containing nucleoside triphosphate hydrolases"/>
    <property type="match status" value="1"/>
</dbReference>
<dbReference type="PANTHER" id="PTHR30050:SF2">
    <property type="entry name" value="CHROMOSOMAL REPLICATION INITIATOR PROTEIN DNAA"/>
    <property type="match status" value="1"/>
</dbReference>
<evidence type="ECO:0000256" key="7">
    <source>
        <dbReference type="ARBA" id="ARBA00023125"/>
    </source>
</evidence>
<evidence type="ECO:0000256" key="6">
    <source>
        <dbReference type="ARBA" id="ARBA00023121"/>
    </source>
</evidence>
<dbReference type="InterPro" id="IPR038454">
    <property type="entry name" value="DnaA_N_sf"/>
</dbReference>
<dbReference type="Proteomes" id="UP001321445">
    <property type="component" value="Chromosome"/>
</dbReference>
<evidence type="ECO:0000256" key="4">
    <source>
        <dbReference type="ARBA" id="ARBA00022741"/>
    </source>
</evidence>
<dbReference type="InterPro" id="IPR024633">
    <property type="entry name" value="DnaA_N_dom"/>
</dbReference>
<feature type="binding site" evidence="8">
    <location>
        <position position="150"/>
    </location>
    <ligand>
        <name>ATP</name>
        <dbReference type="ChEBI" id="CHEBI:30616"/>
    </ligand>
</feature>
<evidence type="ECO:0000256" key="9">
    <source>
        <dbReference type="NCBIfam" id="TIGR00362"/>
    </source>
</evidence>
<keyword evidence="3 8" id="KW-0235">DNA replication</keyword>
<sequence length="444" mass="50613">MLGQQILELLKQEIPQIEYDRYIKQLRYDEEASRSDIAIFYAPNPLIARWVKTRYGEKISHLFEIKTGVKPQVVVEIKSPKKKSVTSKGGELSEIGTSKPSSKSTILNPSYTFESFVVGSSNQFAYTAAQRVAEKPGELYNPLFIYGGAGLGKTHLLHAIGNFNLARGRQVIFTSLEQFMNQFTHHLRNHTMDRFRDKYRSCDILLLDDIQFLSRKEETQKELFHTFNELHGAGKQIVMTSDQHPKKIAGLEERLRSRFEWGLIVDIQPPELETKIAIIKKKCELNGIHLDNDIVNYIAANMGNNIREIEGIIIQLNAFANMMNQNITLDFAKNVVKNQLKERSENITIDDIVKVVSKELNVKPSEIKSKSRSKNIVAARRIVIYLARSLTPNSMPSLAQYFGMKDHTAVSHAMKKINEMIDSDETFKAKIEELSHKITSATNE</sequence>
<dbReference type="Gene3D" id="3.30.300.180">
    <property type="match status" value="1"/>
</dbReference>